<evidence type="ECO:0000256" key="5">
    <source>
        <dbReference type="SAM" id="Phobius"/>
    </source>
</evidence>
<feature type="transmembrane region" description="Helical" evidence="5">
    <location>
        <begin position="114"/>
        <end position="135"/>
    </location>
</feature>
<evidence type="ECO:0000313" key="6">
    <source>
        <dbReference type="EMBL" id="RHG17340.1"/>
    </source>
</evidence>
<dbReference type="GO" id="GO:0016020">
    <property type="term" value="C:membrane"/>
    <property type="evidence" value="ECO:0007669"/>
    <property type="project" value="UniProtKB-SubCell"/>
</dbReference>
<evidence type="ECO:0000256" key="4">
    <source>
        <dbReference type="ARBA" id="ARBA00023136"/>
    </source>
</evidence>
<dbReference type="Pfam" id="PF01943">
    <property type="entry name" value="Polysacc_synt"/>
    <property type="match status" value="1"/>
</dbReference>
<gene>
    <name evidence="6" type="ORF">DW272_09870</name>
</gene>
<protein>
    <submittedName>
        <fullName evidence="6">Flippase</fullName>
    </submittedName>
</protein>
<accession>A0A414SDW3</accession>
<feature type="transmembrane region" description="Helical" evidence="5">
    <location>
        <begin position="170"/>
        <end position="189"/>
    </location>
</feature>
<dbReference type="PANTHER" id="PTHR43424:SF1">
    <property type="entry name" value="LOCUS PUTATIVE PROTEIN 1-RELATED"/>
    <property type="match status" value="1"/>
</dbReference>
<name>A0A414SDW3_9FIRM</name>
<evidence type="ECO:0000256" key="2">
    <source>
        <dbReference type="ARBA" id="ARBA00022692"/>
    </source>
</evidence>
<sequence length="476" mass="53547">MKTKSLKINTVLNVIKQLCSVLFPLITIPYVTRILQATNYGKVNFGSSIVSYFTLIAAFGITNYSIREGGQIRNDKEKFAKFANEIFTINLLSTCIAYSGLILVLFISPKIRSYSILILIQSITIILSTLGANWINTIFEDYLFITLRYIVMQVVSLVLLFLFVHTPDDYIIYAVINIIATAGGNLLNIPYIRKYVRLKLTFRDLKKHLVPLVLLFFNEVAFTIYVNSDITILGFLCTDKEVGIYSLSVKIYTVIKTIINSIVVVSMPRMASMLGNDCVDEYRKLCRKVFMATLTILIPAIIGMISLSDKILYVVAGREYVVGKESFCILSLTLFFSVGVAFYGNCILIINRLEKICLKAACFSALLNIVLNFILIPFIGYNGAALTTLLSEAVTAIIYMKYSKQFVNNIVDKKDLLSILVGGIFIFIICGVIAYMKMNTYLSIVLSILFSGIVYFTIQVALRNKIVVDFLQSFKR</sequence>
<feature type="transmembrane region" description="Helical" evidence="5">
    <location>
        <begin position="415"/>
        <end position="435"/>
    </location>
</feature>
<feature type="transmembrane region" description="Helical" evidence="5">
    <location>
        <begin position="209"/>
        <end position="227"/>
    </location>
</feature>
<evidence type="ECO:0000256" key="1">
    <source>
        <dbReference type="ARBA" id="ARBA00004141"/>
    </source>
</evidence>
<feature type="transmembrane region" description="Helical" evidence="5">
    <location>
        <begin position="289"/>
        <end position="307"/>
    </location>
</feature>
<feature type="transmembrane region" description="Helical" evidence="5">
    <location>
        <begin position="87"/>
        <end position="108"/>
    </location>
</feature>
<proteinExistence type="predicted"/>
<evidence type="ECO:0000256" key="3">
    <source>
        <dbReference type="ARBA" id="ARBA00022989"/>
    </source>
</evidence>
<dbReference type="InterPro" id="IPR052556">
    <property type="entry name" value="PolySynth_Transporter"/>
</dbReference>
<dbReference type="EMBL" id="QRHZ01000004">
    <property type="protein sequence ID" value="RHG17340.1"/>
    <property type="molecule type" value="Genomic_DNA"/>
</dbReference>
<dbReference type="AlphaFoldDB" id="A0A414SDW3"/>
<feature type="transmembrane region" description="Helical" evidence="5">
    <location>
        <begin position="247"/>
        <end position="268"/>
    </location>
</feature>
<reference evidence="6 7" key="1">
    <citation type="submission" date="2018-08" db="EMBL/GenBank/DDBJ databases">
        <title>A genome reference for cultivated species of the human gut microbiota.</title>
        <authorList>
            <person name="Zou Y."/>
            <person name="Xue W."/>
            <person name="Luo G."/>
        </authorList>
    </citation>
    <scope>NUCLEOTIDE SEQUENCE [LARGE SCALE GENOMIC DNA]</scope>
    <source>
        <strain evidence="6 7">AM22-9LB</strain>
    </source>
</reference>
<dbReference type="CDD" id="cd13128">
    <property type="entry name" value="MATE_Wzx_like"/>
    <property type="match status" value="1"/>
</dbReference>
<feature type="transmembrane region" description="Helical" evidence="5">
    <location>
        <begin position="441"/>
        <end position="462"/>
    </location>
</feature>
<feature type="transmembrane region" description="Helical" evidence="5">
    <location>
        <begin position="385"/>
        <end position="403"/>
    </location>
</feature>
<comment type="caution">
    <text evidence="6">The sequence shown here is derived from an EMBL/GenBank/DDBJ whole genome shotgun (WGS) entry which is preliminary data.</text>
</comment>
<feature type="transmembrane region" description="Helical" evidence="5">
    <location>
        <begin position="327"/>
        <end position="350"/>
    </location>
</feature>
<dbReference type="InterPro" id="IPR002797">
    <property type="entry name" value="Polysacc_synth"/>
</dbReference>
<dbReference type="PANTHER" id="PTHR43424">
    <property type="entry name" value="LOCUS PUTATIVE PROTEIN 1-RELATED"/>
    <property type="match status" value="1"/>
</dbReference>
<feature type="transmembrane region" description="Helical" evidence="5">
    <location>
        <begin position="43"/>
        <end position="66"/>
    </location>
</feature>
<feature type="transmembrane region" description="Helical" evidence="5">
    <location>
        <begin position="12"/>
        <end position="31"/>
    </location>
</feature>
<keyword evidence="2 5" id="KW-0812">Transmembrane</keyword>
<dbReference type="RefSeq" id="WP_118197823.1">
    <property type="nucleotide sequence ID" value="NZ_JBCJBY010000004.1"/>
</dbReference>
<keyword evidence="3 5" id="KW-1133">Transmembrane helix</keyword>
<comment type="subcellular location">
    <subcellularLocation>
        <location evidence="1">Membrane</location>
        <topology evidence="1">Multi-pass membrane protein</topology>
    </subcellularLocation>
</comment>
<keyword evidence="4 5" id="KW-0472">Membrane</keyword>
<evidence type="ECO:0000313" key="7">
    <source>
        <dbReference type="Proteomes" id="UP000284220"/>
    </source>
</evidence>
<dbReference type="Proteomes" id="UP000284220">
    <property type="component" value="Unassembled WGS sequence"/>
</dbReference>
<feature type="transmembrane region" description="Helical" evidence="5">
    <location>
        <begin position="142"/>
        <end position="164"/>
    </location>
</feature>
<feature type="transmembrane region" description="Helical" evidence="5">
    <location>
        <begin position="357"/>
        <end position="379"/>
    </location>
</feature>
<organism evidence="6 7">
    <name type="scientific">Blautia obeum</name>
    <dbReference type="NCBI Taxonomy" id="40520"/>
    <lineage>
        <taxon>Bacteria</taxon>
        <taxon>Bacillati</taxon>
        <taxon>Bacillota</taxon>
        <taxon>Clostridia</taxon>
        <taxon>Lachnospirales</taxon>
        <taxon>Lachnospiraceae</taxon>
        <taxon>Blautia</taxon>
    </lineage>
</organism>